<evidence type="ECO:0000256" key="1">
    <source>
        <dbReference type="SAM" id="MobiDB-lite"/>
    </source>
</evidence>
<protein>
    <submittedName>
        <fullName evidence="2">Uncharacterized protein</fullName>
    </submittedName>
</protein>
<reference evidence="2" key="1">
    <citation type="submission" date="2019-05" db="EMBL/GenBank/DDBJ databases">
        <title>The de novo reference genome and transcriptome assemblies of the wild tomato species Solanum chilense.</title>
        <authorList>
            <person name="Stam R."/>
            <person name="Nosenko T."/>
            <person name="Hoerger A.C."/>
            <person name="Stephan W."/>
            <person name="Seidel M.A."/>
            <person name="Kuhn J.M.M."/>
            <person name="Haberer G."/>
            <person name="Tellier A."/>
        </authorList>
    </citation>
    <scope>NUCLEOTIDE SEQUENCE</scope>
    <source>
        <tissue evidence="2">Mature leaves</tissue>
    </source>
</reference>
<sequence length="97" mass="10669">MATLLHHIQPWMQRSIAEAEDRLERCLSLRPPSAEPIEDTVLAALFANSEIPPPPPREHAKRRRARGTTDSAIADEDTTEGVQTTYVVGSGEPPSAR</sequence>
<comment type="caution">
    <text evidence="2">The sequence shown here is derived from an EMBL/GenBank/DDBJ whole genome shotgun (WGS) entry which is preliminary data.</text>
</comment>
<proteinExistence type="predicted"/>
<dbReference type="EMBL" id="RXGB01002354">
    <property type="protein sequence ID" value="TMW95403.1"/>
    <property type="molecule type" value="Genomic_DNA"/>
</dbReference>
<accession>A0A6N2BTK1</accession>
<organism evidence="2">
    <name type="scientific">Solanum chilense</name>
    <name type="common">Tomato</name>
    <name type="synonym">Lycopersicon chilense</name>
    <dbReference type="NCBI Taxonomy" id="4083"/>
    <lineage>
        <taxon>Eukaryota</taxon>
        <taxon>Viridiplantae</taxon>
        <taxon>Streptophyta</taxon>
        <taxon>Embryophyta</taxon>
        <taxon>Tracheophyta</taxon>
        <taxon>Spermatophyta</taxon>
        <taxon>Magnoliopsida</taxon>
        <taxon>eudicotyledons</taxon>
        <taxon>Gunneridae</taxon>
        <taxon>Pentapetalae</taxon>
        <taxon>asterids</taxon>
        <taxon>lamiids</taxon>
        <taxon>Solanales</taxon>
        <taxon>Solanaceae</taxon>
        <taxon>Solanoideae</taxon>
        <taxon>Solaneae</taxon>
        <taxon>Solanum</taxon>
        <taxon>Solanum subgen. Lycopersicon</taxon>
    </lineage>
</organism>
<feature type="region of interest" description="Disordered" evidence="1">
    <location>
        <begin position="48"/>
        <end position="97"/>
    </location>
</feature>
<name>A0A6N2BTK1_SOLCI</name>
<dbReference type="AlphaFoldDB" id="A0A6N2BTK1"/>
<evidence type="ECO:0000313" key="2">
    <source>
        <dbReference type="EMBL" id="TMW95403.1"/>
    </source>
</evidence>
<gene>
    <name evidence="2" type="ORF">EJD97_008940</name>
</gene>